<dbReference type="PANTHER" id="PTHR11070:SF66">
    <property type="entry name" value="UVRD-LIKE HELICASE C-TERMINAL DOMAIN-CONTAINING PROTEIN"/>
    <property type="match status" value="1"/>
</dbReference>
<dbReference type="OrthoDB" id="1470711at2759"/>
<reference evidence="1" key="1">
    <citation type="journal article" date="2020" name="Stud. Mycol.">
        <title>101 Dothideomycetes genomes: a test case for predicting lifestyles and emergence of pathogens.</title>
        <authorList>
            <person name="Haridas S."/>
            <person name="Albert R."/>
            <person name="Binder M."/>
            <person name="Bloem J."/>
            <person name="Labutti K."/>
            <person name="Salamov A."/>
            <person name="Andreopoulos B."/>
            <person name="Baker S."/>
            <person name="Barry K."/>
            <person name="Bills G."/>
            <person name="Bluhm B."/>
            <person name="Cannon C."/>
            <person name="Castanera R."/>
            <person name="Culley D."/>
            <person name="Daum C."/>
            <person name="Ezra D."/>
            <person name="Gonzalez J."/>
            <person name="Henrissat B."/>
            <person name="Kuo A."/>
            <person name="Liang C."/>
            <person name="Lipzen A."/>
            <person name="Lutzoni F."/>
            <person name="Magnuson J."/>
            <person name="Mondo S."/>
            <person name="Nolan M."/>
            <person name="Ohm R."/>
            <person name="Pangilinan J."/>
            <person name="Park H.-J."/>
            <person name="Ramirez L."/>
            <person name="Alfaro M."/>
            <person name="Sun H."/>
            <person name="Tritt A."/>
            <person name="Yoshinaga Y."/>
            <person name="Zwiers L.-H."/>
            <person name="Turgeon B."/>
            <person name="Goodwin S."/>
            <person name="Spatafora J."/>
            <person name="Crous P."/>
            <person name="Grigoriev I."/>
        </authorList>
    </citation>
    <scope>NUCLEOTIDE SEQUENCE</scope>
    <source>
        <strain evidence="1">CBS 119925</strain>
    </source>
</reference>
<proteinExistence type="predicted"/>
<dbReference type="PANTHER" id="PTHR11070">
    <property type="entry name" value="UVRD / RECB / PCRA DNA HELICASE FAMILY MEMBER"/>
    <property type="match status" value="1"/>
</dbReference>
<keyword evidence="1" id="KW-0378">Hydrolase</keyword>
<protein>
    <submittedName>
        <fullName evidence="1">P-loop containing nucleoside triphosphate hydrolase protein</fullName>
    </submittedName>
</protein>
<evidence type="ECO:0000313" key="1">
    <source>
        <dbReference type="EMBL" id="KAF2746416.1"/>
    </source>
</evidence>
<evidence type="ECO:0000313" key="2">
    <source>
        <dbReference type="Proteomes" id="UP000799440"/>
    </source>
</evidence>
<dbReference type="GO" id="GO:0016787">
    <property type="term" value="F:hydrolase activity"/>
    <property type="evidence" value="ECO:0007669"/>
    <property type="project" value="UniProtKB-KW"/>
</dbReference>
<organism evidence="1 2">
    <name type="scientific">Sporormia fimetaria CBS 119925</name>
    <dbReference type="NCBI Taxonomy" id="1340428"/>
    <lineage>
        <taxon>Eukaryota</taxon>
        <taxon>Fungi</taxon>
        <taxon>Dikarya</taxon>
        <taxon>Ascomycota</taxon>
        <taxon>Pezizomycotina</taxon>
        <taxon>Dothideomycetes</taxon>
        <taxon>Pleosporomycetidae</taxon>
        <taxon>Pleosporales</taxon>
        <taxon>Sporormiaceae</taxon>
        <taxon>Sporormia</taxon>
    </lineage>
</organism>
<dbReference type="InterPro" id="IPR027417">
    <property type="entry name" value="P-loop_NTPase"/>
</dbReference>
<dbReference type="GO" id="GO:0005634">
    <property type="term" value="C:nucleus"/>
    <property type="evidence" value="ECO:0007669"/>
    <property type="project" value="TreeGrafter"/>
</dbReference>
<dbReference type="Gene3D" id="3.40.50.300">
    <property type="entry name" value="P-loop containing nucleotide triphosphate hydrolases"/>
    <property type="match status" value="2"/>
</dbReference>
<dbReference type="SUPFAM" id="SSF52540">
    <property type="entry name" value="P-loop containing nucleoside triphosphate hydrolases"/>
    <property type="match status" value="1"/>
</dbReference>
<name>A0A6A6V943_9PLEO</name>
<accession>A0A6A6V943</accession>
<dbReference type="GO" id="GO:0043138">
    <property type="term" value="F:3'-5' DNA helicase activity"/>
    <property type="evidence" value="ECO:0007669"/>
    <property type="project" value="TreeGrafter"/>
</dbReference>
<keyword evidence="2" id="KW-1185">Reference proteome</keyword>
<dbReference type="Proteomes" id="UP000799440">
    <property type="component" value="Unassembled WGS sequence"/>
</dbReference>
<dbReference type="GO" id="GO:0005524">
    <property type="term" value="F:ATP binding"/>
    <property type="evidence" value="ECO:0007669"/>
    <property type="project" value="InterPro"/>
</dbReference>
<sequence>MAPLAIPMATIQPSVEQQATVNLCLTENVVVTARPGAGKTATAQAIVAANHNRPIAILTYSKRLQLQTAERLEQYPWSDEFTFHGLAGRLFNTVVSRDSALRSLRNDGIPPVWTGKPYEIIVLDELQDCTDDLFWLTCTFITAVTHALSGRAPQIVVLGDERQAIYKFRGADSRYLSLAPSTMATLSPYPWTHLTMSKSFRLSHENSTFVNNVFLNGEQYITGSHSGPKPLYLHGPVFQVESLAAQLLPLIQKYGPEQTAILSPAVRTNYPLSELTNLLPKKPNNIPIAVSTSDEAPLDDAVLQGKLCVSTYHQFKGSERDLVIGRDLADNTCPNETFVALTRACKQLVLVHDQQQFPMPFSDVEELHKLSDFVDLSDSGMKTPKSPGRPPELGLALPKKVFASDVTRHVPDDIIEEMCAKHLHISKAPPLPATQPINAPDKVLANDSKQHYEAVSDLNGLAVVAAYEHAQRGTLKTLGKKEPPPKSTSRPRKLAIWLCHEACNYEVNVSNYRSRQIQMEDHPFDWLTRHLEAAKNRLKAQFPETDNLEFEVALEKRLQLEDPAGGKEQETDLRGRVDIVQTGLSKSRTKIATIWEIKFVSQLSLEHVIQASIYGYLWSDKFRKRKVLPRIILFNVRDGEKWEITPRDGVASLRAVEEEILIAKYTKKDTLTDDEFLDRCARTKAEVENAFARA</sequence>
<dbReference type="Pfam" id="PF13245">
    <property type="entry name" value="AAA_19"/>
    <property type="match status" value="1"/>
</dbReference>
<dbReference type="EMBL" id="MU006577">
    <property type="protein sequence ID" value="KAF2746416.1"/>
    <property type="molecule type" value="Genomic_DNA"/>
</dbReference>
<dbReference type="GO" id="GO:0003677">
    <property type="term" value="F:DNA binding"/>
    <property type="evidence" value="ECO:0007669"/>
    <property type="project" value="InterPro"/>
</dbReference>
<gene>
    <name evidence="1" type="ORF">M011DRAFT_519707</name>
</gene>
<dbReference type="InterPro" id="IPR000212">
    <property type="entry name" value="DNA_helicase_UvrD/REP"/>
</dbReference>
<dbReference type="AlphaFoldDB" id="A0A6A6V943"/>
<dbReference type="GO" id="GO:0000725">
    <property type="term" value="P:recombinational repair"/>
    <property type="evidence" value="ECO:0007669"/>
    <property type="project" value="TreeGrafter"/>
</dbReference>